<gene>
    <name evidence="2" type="ORF">J2S03_003061</name>
</gene>
<dbReference type="PANTHER" id="PTHR43155:SF2">
    <property type="entry name" value="CYCLIC DI-GMP PHOSPHODIESTERASE PA4108"/>
    <property type="match status" value="1"/>
</dbReference>
<evidence type="ECO:0000313" key="3">
    <source>
        <dbReference type="Proteomes" id="UP001232973"/>
    </source>
</evidence>
<accession>A0ABT9XLU2</accession>
<dbReference type="SMART" id="SM00471">
    <property type="entry name" value="HDc"/>
    <property type="match status" value="1"/>
</dbReference>
<evidence type="ECO:0000313" key="2">
    <source>
        <dbReference type="EMBL" id="MDQ0191192.1"/>
    </source>
</evidence>
<sequence>MKPVHKLETDDVLAKHVFDADGRVLLRAGVKLTPGYIRSLKSMGFVYVYVQDDETYDIVIEETVRAEVQQEVVMKVKHTFDRIAASRHSASVAAVRHSIIRADSSLEGADLDDADFAARDAGDGLLPGLADVGEQFADLFKLLLDELMGDQTFIVNLTAIYSSDAYLYTHSMNVGILAAALGMARGFDERRIRKFGVGAMLHDIGKLLIDPDILNKPGRLSAEERLEIERHCELGYQILRRQPDISILSAHCALQHHEKFDGTGYPRKLKGEEIHEFGRLLAVPDVYDALVTNRVYRRAFLPHEAVAYLVKEAGSHFDPAVVDLFLKHVNIYPNGTPVALSDGTSGVVARANPDNLQRPVVLVLAAAGGKVQPYEVNLAQASDLEIAWVGLSDDE</sequence>
<keyword evidence="3" id="KW-1185">Reference proteome</keyword>
<proteinExistence type="predicted"/>
<dbReference type="Pfam" id="PF13487">
    <property type="entry name" value="HD_5"/>
    <property type="match status" value="1"/>
</dbReference>
<comment type="caution">
    <text evidence="2">The sequence shown here is derived from an EMBL/GenBank/DDBJ whole genome shotgun (WGS) entry which is preliminary data.</text>
</comment>
<dbReference type="PROSITE" id="PS51832">
    <property type="entry name" value="HD_GYP"/>
    <property type="match status" value="1"/>
</dbReference>
<evidence type="ECO:0000259" key="1">
    <source>
        <dbReference type="PROSITE" id="PS51832"/>
    </source>
</evidence>
<dbReference type="Gene3D" id="1.10.3210.10">
    <property type="entry name" value="Hypothetical protein af1432"/>
    <property type="match status" value="1"/>
</dbReference>
<organism evidence="2 3">
    <name type="scientific">Alicyclobacillus cycloheptanicus</name>
    <dbReference type="NCBI Taxonomy" id="1457"/>
    <lineage>
        <taxon>Bacteria</taxon>
        <taxon>Bacillati</taxon>
        <taxon>Bacillota</taxon>
        <taxon>Bacilli</taxon>
        <taxon>Bacillales</taxon>
        <taxon>Alicyclobacillaceae</taxon>
        <taxon>Alicyclobacillus</taxon>
    </lineage>
</organism>
<dbReference type="EMBL" id="JAUSTP010000034">
    <property type="protein sequence ID" value="MDQ0191192.1"/>
    <property type="molecule type" value="Genomic_DNA"/>
</dbReference>
<dbReference type="RefSeq" id="WP_274456889.1">
    <property type="nucleotide sequence ID" value="NZ_CP067097.1"/>
</dbReference>
<reference evidence="2 3" key="1">
    <citation type="submission" date="2023-07" db="EMBL/GenBank/DDBJ databases">
        <title>Genomic Encyclopedia of Type Strains, Phase IV (KMG-IV): sequencing the most valuable type-strain genomes for metagenomic binning, comparative biology and taxonomic classification.</title>
        <authorList>
            <person name="Goeker M."/>
        </authorList>
    </citation>
    <scope>NUCLEOTIDE SEQUENCE [LARGE SCALE GENOMIC DNA]</scope>
    <source>
        <strain evidence="2 3">DSM 4006</strain>
    </source>
</reference>
<dbReference type="PANTHER" id="PTHR43155">
    <property type="entry name" value="CYCLIC DI-GMP PHOSPHODIESTERASE PA4108-RELATED"/>
    <property type="match status" value="1"/>
</dbReference>
<dbReference type="InterPro" id="IPR037522">
    <property type="entry name" value="HD_GYP_dom"/>
</dbReference>
<feature type="domain" description="HD-GYP" evidence="1">
    <location>
        <begin position="145"/>
        <end position="341"/>
    </location>
</feature>
<dbReference type="InterPro" id="IPR003607">
    <property type="entry name" value="HD/PDEase_dom"/>
</dbReference>
<dbReference type="CDD" id="cd00077">
    <property type="entry name" value="HDc"/>
    <property type="match status" value="1"/>
</dbReference>
<dbReference type="Proteomes" id="UP001232973">
    <property type="component" value="Unassembled WGS sequence"/>
</dbReference>
<name>A0ABT9XLU2_9BACL</name>
<dbReference type="SUPFAM" id="SSF109604">
    <property type="entry name" value="HD-domain/PDEase-like"/>
    <property type="match status" value="1"/>
</dbReference>
<protein>
    <submittedName>
        <fullName evidence="2">HD-GYP domain-containing protein (C-di-GMP phosphodiesterase class II)</fullName>
    </submittedName>
</protein>